<dbReference type="PANTHER" id="PTHR43060">
    <property type="entry name" value="3-HYDROXYISOBUTYRATE DEHYDROGENASE-LIKE 1, MITOCHONDRIAL-RELATED"/>
    <property type="match status" value="1"/>
</dbReference>
<evidence type="ECO:0000256" key="2">
    <source>
        <dbReference type="ARBA" id="ARBA00023027"/>
    </source>
</evidence>
<accession>A0A562KIF6</accession>
<feature type="domain" description="6-phosphogluconate dehydrogenase NADP-binding" evidence="4">
    <location>
        <begin position="2"/>
        <end position="159"/>
    </location>
</feature>
<dbReference type="Pfam" id="PF14833">
    <property type="entry name" value="NAD_binding_11"/>
    <property type="match status" value="1"/>
</dbReference>
<sequence>MRIGFIGLGDQGGPMARMIKAGGFDLSIWARREEVRDEYARAGATIADTPAGLAARSDMLCLCVTGDDDVRDLLVEQGALAAMGRRSIVAIHSTIRPSTCIALQKYAAERNVILLDLPVSGSGHAALAKTLLVMCGGDNRAIARIVPVLECYAGTILRMGGAGAAMSAKLINNLMAVVNIGQAYQALLLGRAAGIDPAALRQAVLAGTGRTFAMDLIQRLQVPDRAAHVLGILRKDVALALEALPRPQVNCWVPLAHAGLEALEVLVTGGEMLLPSNKEGMLHGEFVVYGNA</sequence>
<dbReference type="PANTHER" id="PTHR43060:SF15">
    <property type="entry name" value="3-HYDROXYISOBUTYRATE DEHYDROGENASE-LIKE 1, MITOCHONDRIAL-RELATED"/>
    <property type="match status" value="1"/>
</dbReference>
<dbReference type="Pfam" id="PF03446">
    <property type="entry name" value="NAD_binding_2"/>
    <property type="match status" value="1"/>
</dbReference>
<organism evidence="6 7">
    <name type="scientific">Sphingobium wenxiniae (strain DSM 21828 / CGMCC 1.7748 / JZ-1)</name>
    <dbReference type="NCBI Taxonomy" id="595605"/>
    <lineage>
        <taxon>Bacteria</taxon>
        <taxon>Pseudomonadati</taxon>
        <taxon>Pseudomonadota</taxon>
        <taxon>Alphaproteobacteria</taxon>
        <taxon>Sphingomonadales</taxon>
        <taxon>Sphingomonadaceae</taxon>
        <taxon>Sphingobium</taxon>
    </lineage>
</organism>
<dbReference type="AlphaFoldDB" id="A0A562KIF6"/>
<gene>
    <name evidence="6" type="ORF">IQ35_01426</name>
</gene>
<feature type="domain" description="3-hydroxyisobutyrate dehydrogenase-like NAD-binding" evidence="5">
    <location>
        <begin position="163"/>
        <end position="257"/>
    </location>
</feature>
<dbReference type="SUPFAM" id="SSF51735">
    <property type="entry name" value="NAD(P)-binding Rossmann-fold domains"/>
    <property type="match status" value="1"/>
</dbReference>
<proteinExistence type="predicted"/>
<dbReference type="InterPro" id="IPR008927">
    <property type="entry name" value="6-PGluconate_DH-like_C_sf"/>
</dbReference>
<dbReference type="Gene3D" id="3.40.50.720">
    <property type="entry name" value="NAD(P)-binding Rossmann-like Domain"/>
    <property type="match status" value="1"/>
</dbReference>
<dbReference type="RefSeq" id="WP_021247312.1">
    <property type="nucleotide sequence ID" value="NZ_JACIIY010000002.1"/>
</dbReference>
<feature type="active site" evidence="3">
    <location>
        <position position="169"/>
    </location>
</feature>
<keyword evidence="1" id="KW-0560">Oxidoreductase</keyword>
<reference evidence="6 7" key="1">
    <citation type="journal article" date="2015" name="Stand. Genomic Sci.">
        <title>Genomic Encyclopedia of Bacterial and Archaeal Type Strains, Phase III: the genomes of soil and plant-associated and newly described type strains.</title>
        <authorList>
            <person name="Whitman W.B."/>
            <person name="Woyke T."/>
            <person name="Klenk H.P."/>
            <person name="Zhou Y."/>
            <person name="Lilburn T.G."/>
            <person name="Beck B.J."/>
            <person name="De Vos P."/>
            <person name="Vandamme P."/>
            <person name="Eisen J.A."/>
            <person name="Garrity G."/>
            <person name="Hugenholtz P."/>
            <person name="Kyrpides N.C."/>
        </authorList>
    </citation>
    <scope>NUCLEOTIDE SEQUENCE [LARGE SCALE GENOMIC DNA]</scope>
    <source>
        <strain evidence="6 7">CGMCC 1.7748</strain>
    </source>
</reference>
<dbReference type="PIRSF" id="PIRSF000103">
    <property type="entry name" value="HIBADH"/>
    <property type="match status" value="1"/>
</dbReference>
<evidence type="ECO:0000256" key="3">
    <source>
        <dbReference type="PIRSR" id="PIRSR000103-1"/>
    </source>
</evidence>
<protein>
    <submittedName>
        <fullName evidence="6">3-hydroxyisobutyrate dehydrogenase-like beta-hydroxyacid dehydrogenase</fullName>
    </submittedName>
</protein>
<keyword evidence="7" id="KW-1185">Reference proteome</keyword>
<dbReference type="Proteomes" id="UP000316624">
    <property type="component" value="Unassembled WGS sequence"/>
</dbReference>
<dbReference type="InterPro" id="IPR006115">
    <property type="entry name" value="6PGDH_NADP-bd"/>
</dbReference>
<evidence type="ECO:0000313" key="6">
    <source>
        <dbReference type="EMBL" id="TWH95171.1"/>
    </source>
</evidence>
<evidence type="ECO:0000259" key="5">
    <source>
        <dbReference type="Pfam" id="PF14833"/>
    </source>
</evidence>
<evidence type="ECO:0000259" key="4">
    <source>
        <dbReference type="Pfam" id="PF03446"/>
    </source>
</evidence>
<evidence type="ECO:0000313" key="7">
    <source>
        <dbReference type="Proteomes" id="UP000316624"/>
    </source>
</evidence>
<dbReference type="GO" id="GO:0050661">
    <property type="term" value="F:NADP binding"/>
    <property type="evidence" value="ECO:0007669"/>
    <property type="project" value="InterPro"/>
</dbReference>
<dbReference type="InterPro" id="IPR036291">
    <property type="entry name" value="NAD(P)-bd_dom_sf"/>
</dbReference>
<dbReference type="InterPro" id="IPR029154">
    <property type="entry name" value="HIBADH-like_NADP-bd"/>
</dbReference>
<dbReference type="GO" id="GO:0051287">
    <property type="term" value="F:NAD binding"/>
    <property type="evidence" value="ECO:0007669"/>
    <property type="project" value="InterPro"/>
</dbReference>
<dbReference type="SUPFAM" id="SSF48179">
    <property type="entry name" value="6-phosphogluconate dehydrogenase C-terminal domain-like"/>
    <property type="match status" value="1"/>
</dbReference>
<dbReference type="InterPro" id="IPR013328">
    <property type="entry name" value="6PGD_dom2"/>
</dbReference>
<keyword evidence="2" id="KW-0520">NAD</keyword>
<dbReference type="Gene3D" id="1.10.1040.10">
    <property type="entry name" value="N-(1-d-carboxylethyl)-l-norvaline Dehydrogenase, domain 2"/>
    <property type="match status" value="1"/>
</dbReference>
<dbReference type="GO" id="GO:0016491">
    <property type="term" value="F:oxidoreductase activity"/>
    <property type="evidence" value="ECO:0007669"/>
    <property type="project" value="UniProtKB-KW"/>
</dbReference>
<dbReference type="EMBL" id="VLKK01000004">
    <property type="protein sequence ID" value="TWH95171.1"/>
    <property type="molecule type" value="Genomic_DNA"/>
</dbReference>
<name>A0A562KIF6_SPHWJ</name>
<comment type="caution">
    <text evidence="6">The sequence shown here is derived from an EMBL/GenBank/DDBJ whole genome shotgun (WGS) entry which is preliminary data.</text>
</comment>
<evidence type="ECO:0000256" key="1">
    <source>
        <dbReference type="ARBA" id="ARBA00023002"/>
    </source>
</evidence>
<dbReference type="InterPro" id="IPR015815">
    <property type="entry name" value="HIBADH-related"/>
</dbReference>